<feature type="transmembrane region" description="Helical" evidence="11">
    <location>
        <begin position="199"/>
        <end position="215"/>
    </location>
</feature>
<keyword evidence="6" id="KW-0769">Symport</keyword>
<feature type="transmembrane region" description="Helical" evidence="11">
    <location>
        <begin position="90"/>
        <end position="112"/>
    </location>
</feature>
<dbReference type="SMART" id="SM00679">
    <property type="entry name" value="CTNS"/>
    <property type="match status" value="2"/>
</dbReference>
<keyword evidence="8 11" id="KW-0472">Membrane</keyword>
<evidence type="ECO:0000313" key="13">
    <source>
        <dbReference type="Proteomes" id="UP000664521"/>
    </source>
</evidence>
<dbReference type="PANTHER" id="PTHR13131">
    <property type="entry name" value="CYSTINOSIN"/>
    <property type="match status" value="1"/>
</dbReference>
<evidence type="ECO:0000256" key="6">
    <source>
        <dbReference type="ARBA" id="ARBA00022847"/>
    </source>
</evidence>
<evidence type="ECO:0000313" key="12">
    <source>
        <dbReference type="EMBL" id="CAF9921884.1"/>
    </source>
</evidence>
<dbReference type="Gene3D" id="1.20.1280.290">
    <property type="match status" value="2"/>
</dbReference>
<keyword evidence="7 11" id="KW-1133">Transmembrane helix</keyword>
<comment type="subcellular location">
    <subcellularLocation>
        <location evidence="1">Lysosome membrane</location>
        <topology evidence="1">Multi-pass membrane protein</topology>
    </subcellularLocation>
</comment>
<dbReference type="InterPro" id="IPR005282">
    <property type="entry name" value="LC_transporter"/>
</dbReference>
<evidence type="ECO:0000256" key="8">
    <source>
        <dbReference type="ARBA" id="ARBA00023136"/>
    </source>
</evidence>
<dbReference type="Pfam" id="PF04193">
    <property type="entry name" value="PQ-loop"/>
    <property type="match status" value="2"/>
</dbReference>
<dbReference type="InterPro" id="IPR006603">
    <property type="entry name" value="PQ-loop_rpt"/>
</dbReference>
<accession>A0A8H3FE52</accession>
<feature type="transmembrane region" description="Helical" evidence="11">
    <location>
        <begin position="156"/>
        <end position="179"/>
    </location>
</feature>
<keyword evidence="4 11" id="KW-0812">Transmembrane</keyword>
<dbReference type="Proteomes" id="UP000664521">
    <property type="component" value="Unassembled WGS sequence"/>
</dbReference>
<dbReference type="GO" id="GO:0015184">
    <property type="term" value="F:L-cystine transmembrane transporter activity"/>
    <property type="evidence" value="ECO:0007669"/>
    <property type="project" value="TreeGrafter"/>
</dbReference>
<dbReference type="AlphaFoldDB" id="A0A8H3FE52"/>
<feature type="transmembrane region" description="Helical" evidence="11">
    <location>
        <begin position="235"/>
        <end position="254"/>
    </location>
</feature>
<keyword evidence="5" id="KW-0677">Repeat</keyword>
<evidence type="ECO:0000256" key="7">
    <source>
        <dbReference type="ARBA" id="ARBA00022989"/>
    </source>
</evidence>
<evidence type="ECO:0000256" key="2">
    <source>
        <dbReference type="ARBA" id="ARBA00006855"/>
    </source>
</evidence>
<evidence type="ECO:0000256" key="10">
    <source>
        <dbReference type="ARBA" id="ARBA00048473"/>
    </source>
</evidence>
<keyword evidence="9" id="KW-0458">Lysosome</keyword>
<sequence>MPPPSPEVVRFLKAVSSTLAWSLSFYPQPILNYRRRSTQGTTPAFPTLNVLGFLAYSISTAAFYGSPLIRAQYAARNPLSPEGTVRFNDLAFAIHGLILCVVTLSMFSQKLWDFKQGQERVGRCIWGITVGCVVGMLWVVGVVLGKGKDWGRDPLGWAWIDVIYALGFCKLVTTIVKYIPQAYVNYQSQSTDGWSIGQILLDLGGGILSNLQLVIDSSLQDDWSGITGNPIKLGLGNITIIFDIVFMCQHYILYRHKKTRDDGLEGERRSLLASDGETLAR</sequence>
<evidence type="ECO:0000256" key="3">
    <source>
        <dbReference type="ARBA" id="ARBA00022448"/>
    </source>
</evidence>
<evidence type="ECO:0000256" key="5">
    <source>
        <dbReference type="ARBA" id="ARBA00022737"/>
    </source>
</evidence>
<keyword evidence="13" id="KW-1185">Reference proteome</keyword>
<feature type="transmembrane region" description="Helical" evidence="11">
    <location>
        <begin position="44"/>
        <end position="64"/>
    </location>
</feature>
<keyword evidence="3" id="KW-0813">Transport</keyword>
<feature type="transmembrane region" description="Helical" evidence="11">
    <location>
        <begin position="124"/>
        <end position="144"/>
    </location>
</feature>
<reference evidence="12" key="1">
    <citation type="submission" date="2021-03" db="EMBL/GenBank/DDBJ databases">
        <authorList>
            <person name="Tagirdzhanova G."/>
        </authorList>
    </citation>
    <scope>NUCLEOTIDE SEQUENCE</scope>
</reference>
<name>A0A8H3FE52_9LECA</name>
<dbReference type="FunFam" id="1.20.1280.290:FF:000016">
    <property type="entry name" value="Cystinosin homolog"/>
    <property type="match status" value="1"/>
</dbReference>
<comment type="caution">
    <text evidence="12">The sequence shown here is derived from an EMBL/GenBank/DDBJ whole genome shotgun (WGS) entry which is preliminary data.</text>
</comment>
<proteinExistence type="inferred from homology"/>
<dbReference type="GO" id="GO:0005774">
    <property type="term" value="C:vacuolar membrane"/>
    <property type="evidence" value="ECO:0007669"/>
    <property type="project" value="TreeGrafter"/>
</dbReference>
<evidence type="ECO:0000256" key="4">
    <source>
        <dbReference type="ARBA" id="ARBA00022692"/>
    </source>
</evidence>
<dbReference type="GO" id="GO:0015293">
    <property type="term" value="F:symporter activity"/>
    <property type="evidence" value="ECO:0007669"/>
    <property type="project" value="UniProtKB-KW"/>
</dbReference>
<protein>
    <recommendedName>
        <fullName evidence="14">Cystinosin</fullName>
    </recommendedName>
</protein>
<dbReference type="OrthoDB" id="75720at2759"/>
<gene>
    <name evidence="12" type="ORF">HETSPECPRED_004663</name>
</gene>
<evidence type="ECO:0000256" key="9">
    <source>
        <dbReference type="ARBA" id="ARBA00023228"/>
    </source>
</evidence>
<comment type="catalytic activity">
    <reaction evidence="10">
        <text>L-cystine(out) + H(+)(out) = L-cystine(in) + H(+)(in)</text>
        <dbReference type="Rhea" id="RHEA:66172"/>
        <dbReference type="ChEBI" id="CHEBI:15378"/>
        <dbReference type="ChEBI" id="CHEBI:35491"/>
    </reaction>
    <physiologicalReaction direction="left-to-right" evidence="10">
        <dbReference type="Rhea" id="RHEA:66173"/>
    </physiologicalReaction>
</comment>
<evidence type="ECO:0000256" key="11">
    <source>
        <dbReference type="SAM" id="Phobius"/>
    </source>
</evidence>
<comment type="similarity">
    <text evidence="2">Belongs to the cystinosin family.</text>
</comment>
<evidence type="ECO:0008006" key="14">
    <source>
        <dbReference type="Google" id="ProtNLM"/>
    </source>
</evidence>
<organism evidence="12 13">
    <name type="scientific">Heterodermia speciosa</name>
    <dbReference type="NCBI Taxonomy" id="116794"/>
    <lineage>
        <taxon>Eukaryota</taxon>
        <taxon>Fungi</taxon>
        <taxon>Dikarya</taxon>
        <taxon>Ascomycota</taxon>
        <taxon>Pezizomycotina</taxon>
        <taxon>Lecanoromycetes</taxon>
        <taxon>OSLEUM clade</taxon>
        <taxon>Lecanoromycetidae</taxon>
        <taxon>Caliciales</taxon>
        <taxon>Physciaceae</taxon>
        <taxon>Heterodermia</taxon>
    </lineage>
</organism>
<dbReference type="PANTHER" id="PTHR13131:SF5">
    <property type="entry name" value="CYSTINOSIN"/>
    <property type="match status" value="1"/>
</dbReference>
<dbReference type="EMBL" id="CAJPDS010000029">
    <property type="protein sequence ID" value="CAF9921884.1"/>
    <property type="molecule type" value="Genomic_DNA"/>
</dbReference>
<evidence type="ECO:0000256" key="1">
    <source>
        <dbReference type="ARBA" id="ARBA00004155"/>
    </source>
</evidence>
<dbReference type="GO" id="GO:0000324">
    <property type="term" value="C:fungal-type vacuole"/>
    <property type="evidence" value="ECO:0007669"/>
    <property type="project" value="TreeGrafter"/>
</dbReference>